<keyword evidence="3 9" id="KW-0639">Primosome</keyword>
<dbReference type="CDD" id="cd04860">
    <property type="entry name" value="AE_Prim_S"/>
    <property type="match status" value="1"/>
</dbReference>
<dbReference type="AlphaFoldDB" id="A0A162IE67"/>
<dbReference type="EC" id="2.7.7.-" evidence="9"/>
<dbReference type="GO" id="GO:0003899">
    <property type="term" value="F:DNA-directed RNA polymerase activity"/>
    <property type="evidence" value="ECO:0007669"/>
    <property type="project" value="InterPro"/>
</dbReference>
<dbReference type="NCBIfam" id="TIGR00335">
    <property type="entry name" value="primase_sml"/>
    <property type="match status" value="1"/>
</dbReference>
<gene>
    <name evidence="11" type="ORF">AAL_06343</name>
</gene>
<organism evidence="11 12">
    <name type="scientific">Moelleriella libera RCEF 2490</name>
    <dbReference type="NCBI Taxonomy" id="1081109"/>
    <lineage>
        <taxon>Eukaryota</taxon>
        <taxon>Fungi</taxon>
        <taxon>Dikarya</taxon>
        <taxon>Ascomycota</taxon>
        <taxon>Pezizomycotina</taxon>
        <taxon>Sordariomycetes</taxon>
        <taxon>Hypocreomycetidae</taxon>
        <taxon>Hypocreales</taxon>
        <taxon>Clavicipitaceae</taxon>
        <taxon>Moelleriella</taxon>
    </lineage>
</organism>
<feature type="region of interest" description="Disordered" evidence="10">
    <location>
        <begin position="1"/>
        <end position="91"/>
    </location>
</feature>
<evidence type="ECO:0000313" key="12">
    <source>
        <dbReference type="Proteomes" id="UP000078544"/>
    </source>
</evidence>
<keyword evidence="7" id="KW-0479">Metal-binding</keyword>
<evidence type="ECO:0000256" key="5">
    <source>
        <dbReference type="ARBA" id="ARBA00022695"/>
    </source>
</evidence>
<dbReference type="Proteomes" id="UP000078544">
    <property type="component" value="Unassembled WGS sequence"/>
</dbReference>
<comment type="similarity">
    <text evidence="1 9">Belongs to the eukaryotic-type primase small subunit family.</text>
</comment>
<dbReference type="GO" id="GO:0005658">
    <property type="term" value="C:alpha DNA polymerase:primase complex"/>
    <property type="evidence" value="ECO:0007669"/>
    <property type="project" value="UniProtKB-ARBA"/>
</dbReference>
<evidence type="ECO:0000256" key="9">
    <source>
        <dbReference type="RuleBase" id="RU003514"/>
    </source>
</evidence>
<evidence type="ECO:0000256" key="6">
    <source>
        <dbReference type="ARBA" id="ARBA00022705"/>
    </source>
</evidence>
<keyword evidence="8" id="KW-0804">Transcription</keyword>
<reference evidence="11 12" key="1">
    <citation type="journal article" date="2016" name="Genome Biol. Evol.">
        <title>Divergent and convergent evolution of fungal pathogenicity.</title>
        <authorList>
            <person name="Shang Y."/>
            <person name="Xiao G."/>
            <person name="Zheng P."/>
            <person name="Cen K."/>
            <person name="Zhan S."/>
            <person name="Wang C."/>
        </authorList>
    </citation>
    <scope>NUCLEOTIDE SEQUENCE [LARGE SCALE GENOMIC DNA]</scope>
    <source>
        <strain evidence="11 12">RCEF 2490</strain>
    </source>
</reference>
<evidence type="ECO:0000256" key="8">
    <source>
        <dbReference type="ARBA" id="ARBA00023163"/>
    </source>
</evidence>
<evidence type="ECO:0000256" key="2">
    <source>
        <dbReference type="ARBA" id="ARBA00022478"/>
    </source>
</evidence>
<dbReference type="EMBL" id="AZGY01000016">
    <property type="protein sequence ID" value="KZZ92133.1"/>
    <property type="molecule type" value="Genomic_DNA"/>
</dbReference>
<evidence type="ECO:0000256" key="1">
    <source>
        <dbReference type="ARBA" id="ARBA00009762"/>
    </source>
</evidence>
<keyword evidence="4 9" id="KW-0808">Transferase</keyword>
<keyword evidence="6 9" id="KW-0235">DNA replication</keyword>
<keyword evidence="2 9" id="KW-0240">DNA-directed RNA polymerase</keyword>
<proteinExistence type="inferred from homology"/>
<dbReference type="FunFam" id="3.90.920.10:FF:000002">
    <property type="entry name" value="DNA primase"/>
    <property type="match status" value="1"/>
</dbReference>
<dbReference type="OrthoDB" id="19606at2759"/>
<sequence length="511" mass="57979">MPHSIPPEARSSPGDRPMGNPGSPNGAVSGPVADDDVDMVQDTRPKRSGPARVTLTELFPDDEDSDDDEFPSSAPVKEQPSSSPAPLPMPTEITALKASDPEVMRSFYQRLFPWRQLFQWLNHGPTPTNDFGHREFAFTLQNDAYLRYQSFPTAEVLRKDVLRLMPSRFEIGPVYNMNPRDRKTLRNSTAFKPLAKELCFDVDLTDYDDIRTCCDKANICDKCWKFMTMAIKVVDVALRDDFGFKHIMWVYSGRRGVHAWVCDKKVRSLDDQKRRAIAGYLYLIKGGAQSGKKVNVRRPLHPHLARSLELLKNHFQDDVLETQDPWGTEERCEKLLQLLPDRNLNETLRRKWDAAPGRASTSKWADIDAVAKTGASKSLDARALLEAKQDIVLEYTYPRLDIEVSKKLNHLLKSPFVVHPGTGRVCVPIDLKGLEKFSPLAVPTVQELLAEIDSWKDEGGAVDDKGKGVPDWEKTSLKPYVDYFRTFVSGIMKDERDVKVKRERDADSMEF</sequence>
<dbReference type="Gene3D" id="3.90.920.10">
    <property type="entry name" value="DNA primase, PRIM domain"/>
    <property type="match status" value="1"/>
</dbReference>
<evidence type="ECO:0000313" key="11">
    <source>
        <dbReference type="EMBL" id="KZZ92133.1"/>
    </source>
</evidence>
<protein>
    <recommendedName>
        <fullName evidence="9">DNA primase</fullName>
        <ecNumber evidence="9">2.7.7.-</ecNumber>
    </recommendedName>
</protein>
<keyword evidence="5" id="KW-0548">Nucleotidyltransferase</keyword>
<dbReference type="GO" id="GO:0046872">
    <property type="term" value="F:metal ion binding"/>
    <property type="evidence" value="ECO:0007669"/>
    <property type="project" value="UniProtKB-KW"/>
</dbReference>
<keyword evidence="12" id="KW-1185">Reference proteome</keyword>
<comment type="caution">
    <text evidence="11">The sequence shown here is derived from an EMBL/GenBank/DDBJ whole genome shotgun (WGS) entry which is preliminary data.</text>
</comment>
<evidence type="ECO:0000256" key="7">
    <source>
        <dbReference type="ARBA" id="ARBA00022723"/>
    </source>
</evidence>
<dbReference type="SUPFAM" id="SSF56747">
    <property type="entry name" value="Prim-pol domain"/>
    <property type="match status" value="1"/>
</dbReference>
<feature type="compositionally biased region" description="Acidic residues" evidence="10">
    <location>
        <begin position="59"/>
        <end position="70"/>
    </location>
</feature>
<dbReference type="Pfam" id="PF01896">
    <property type="entry name" value="DNA_primase_S"/>
    <property type="match status" value="1"/>
</dbReference>
<evidence type="ECO:0000256" key="4">
    <source>
        <dbReference type="ARBA" id="ARBA00022679"/>
    </source>
</evidence>
<evidence type="ECO:0000256" key="10">
    <source>
        <dbReference type="SAM" id="MobiDB-lite"/>
    </source>
</evidence>
<dbReference type="InterPro" id="IPR014052">
    <property type="entry name" value="DNA_primase_ssu_euk/arc"/>
</dbReference>
<dbReference type="STRING" id="1081109.A0A162IE67"/>
<name>A0A162IE67_9HYPO</name>
<accession>A0A162IE67</accession>
<evidence type="ECO:0000256" key="3">
    <source>
        <dbReference type="ARBA" id="ARBA00022515"/>
    </source>
</evidence>
<dbReference type="GO" id="GO:0006269">
    <property type="term" value="P:DNA replication, synthesis of primer"/>
    <property type="evidence" value="ECO:0007669"/>
    <property type="project" value="UniProtKB-KW"/>
</dbReference>
<dbReference type="InterPro" id="IPR002755">
    <property type="entry name" value="DNA_primase_S"/>
</dbReference>
<dbReference type="PANTHER" id="PTHR10536">
    <property type="entry name" value="DNA PRIMASE SMALL SUBUNIT"/>
    <property type="match status" value="1"/>
</dbReference>